<organism evidence="1 2">
    <name type="scientific">Gordonia aichiensis NBRC 108223</name>
    <dbReference type="NCBI Taxonomy" id="1220583"/>
    <lineage>
        <taxon>Bacteria</taxon>
        <taxon>Bacillati</taxon>
        <taxon>Actinomycetota</taxon>
        <taxon>Actinomycetes</taxon>
        <taxon>Mycobacteriales</taxon>
        <taxon>Gordoniaceae</taxon>
        <taxon>Gordonia</taxon>
    </lineage>
</organism>
<gene>
    <name evidence="1" type="ORF">GOACH_05_03440</name>
</gene>
<dbReference type="eggNOG" id="ENOG50332AK">
    <property type="taxonomic scope" value="Bacteria"/>
</dbReference>
<dbReference type="RefSeq" id="WP_005173713.1">
    <property type="nucleotide sequence ID" value="NZ_BANR01000005.1"/>
</dbReference>
<dbReference type="EMBL" id="BANR01000005">
    <property type="protein sequence ID" value="GAC48475.1"/>
    <property type="molecule type" value="Genomic_DNA"/>
</dbReference>
<reference evidence="1 2" key="1">
    <citation type="submission" date="2012-12" db="EMBL/GenBank/DDBJ databases">
        <title>Whole genome shotgun sequence of Gordonia aichiensis NBRC 108223.</title>
        <authorList>
            <person name="Isaki-Nakamura S."/>
            <person name="Hosoyama A."/>
            <person name="Tsuchikane K."/>
            <person name="Ando Y."/>
            <person name="Baba S."/>
            <person name="Ohji S."/>
            <person name="Hamada M."/>
            <person name="Tamura T."/>
            <person name="Yamazoe A."/>
            <person name="Yamazaki S."/>
            <person name="Fujita N."/>
        </authorList>
    </citation>
    <scope>NUCLEOTIDE SEQUENCE [LARGE SCALE GENOMIC DNA]</scope>
    <source>
        <strain evidence="1 2">NBRC 108223</strain>
    </source>
</reference>
<dbReference type="OrthoDB" id="3292498at2"/>
<evidence type="ECO:0008006" key="3">
    <source>
        <dbReference type="Google" id="ProtNLM"/>
    </source>
</evidence>
<name>L7KHZ5_9ACTN</name>
<dbReference type="Gene3D" id="2.30.110.10">
    <property type="entry name" value="Electron Transport, Fmn-binding Protein, Chain A"/>
    <property type="match status" value="1"/>
</dbReference>
<dbReference type="STRING" id="1220583.GOACH_05_03440"/>
<dbReference type="AlphaFoldDB" id="L7KHZ5"/>
<dbReference type="Proteomes" id="UP000010988">
    <property type="component" value="Unassembled WGS sequence"/>
</dbReference>
<comment type="caution">
    <text evidence="1">The sequence shown here is derived from an EMBL/GenBank/DDBJ whole genome shotgun (WGS) entry which is preliminary data.</text>
</comment>
<evidence type="ECO:0000313" key="1">
    <source>
        <dbReference type="EMBL" id="GAC48475.1"/>
    </source>
</evidence>
<evidence type="ECO:0000313" key="2">
    <source>
        <dbReference type="Proteomes" id="UP000010988"/>
    </source>
</evidence>
<proteinExistence type="predicted"/>
<accession>L7KHZ5</accession>
<protein>
    <recommendedName>
        <fullName evidence="3">DUF385 domain-containing protein</fullName>
    </recommendedName>
</protein>
<sequence>MNQTSRPDGPNRFQRVAGIVNRTVVLPLLHIPQLGGLLGRAFTEVSYTGRKSGKLVTFPVNYVRSGDSVTIGVAMPDKKTWWRNFTGDGAPITLTLDGGTRTGHAVASKDSSGSVRVKVTLDHNDSH</sequence>
<dbReference type="InterPro" id="IPR012349">
    <property type="entry name" value="Split_barrel_FMN-bd"/>
</dbReference>
<keyword evidence="2" id="KW-1185">Reference proteome</keyword>